<feature type="region of interest" description="Disordered" evidence="1">
    <location>
        <begin position="172"/>
        <end position="198"/>
    </location>
</feature>
<proteinExistence type="predicted"/>
<evidence type="ECO:0000256" key="1">
    <source>
        <dbReference type="SAM" id="MobiDB-lite"/>
    </source>
</evidence>
<sequence>MENFPLICYWDGEIVDDGKLISYKGGNETFVFANKKSTYTELVNNIIEAIGVDKLKFNLSVKMKFPSVGCFKLMSLNSDRSLAEMWASIDHSKAGSMDLYVDLTPIEQQRHNELNFPSSSSGPRNLSFTRMLTDIHMNVNPQTGESSALGNGIRCDDVNRLVSLLTNNVDEASYDGNVEGDEDEDEGDVHFIDENDDDDDDIIDIVSPTAPNLEFSKLNPVDEEHVNKWIGWKVVVPFEVGGEFCIGQTFTNKKSLTQAVSLYNIKKNQFIRVKESKPHTVTFICARKPTPCYWTLRGTQKDHVSDIFTVVTYKGPHHTSCLGDTVPNDHPNLKVPFISTVIRNLVEADWGIKVSLIVETILERFNYTISYTKA</sequence>
<organism evidence="2 3">
    <name type="scientific">Saponaria officinalis</name>
    <name type="common">Common soapwort</name>
    <name type="synonym">Lychnis saponaria</name>
    <dbReference type="NCBI Taxonomy" id="3572"/>
    <lineage>
        <taxon>Eukaryota</taxon>
        <taxon>Viridiplantae</taxon>
        <taxon>Streptophyta</taxon>
        <taxon>Embryophyta</taxon>
        <taxon>Tracheophyta</taxon>
        <taxon>Spermatophyta</taxon>
        <taxon>Magnoliopsida</taxon>
        <taxon>eudicotyledons</taxon>
        <taxon>Gunneridae</taxon>
        <taxon>Pentapetalae</taxon>
        <taxon>Caryophyllales</taxon>
        <taxon>Caryophyllaceae</taxon>
        <taxon>Caryophylleae</taxon>
        <taxon>Saponaria</taxon>
    </lineage>
</organism>
<evidence type="ECO:0000313" key="2">
    <source>
        <dbReference type="EMBL" id="KAK9697296.1"/>
    </source>
</evidence>
<dbReference type="Proteomes" id="UP001443914">
    <property type="component" value="Unassembled WGS sequence"/>
</dbReference>
<protein>
    <recommendedName>
        <fullName evidence="4">Transposase MuDR plant domain-containing protein</fullName>
    </recommendedName>
</protein>
<evidence type="ECO:0008006" key="4">
    <source>
        <dbReference type="Google" id="ProtNLM"/>
    </source>
</evidence>
<accession>A0AAW1J364</accession>
<feature type="compositionally biased region" description="Acidic residues" evidence="1">
    <location>
        <begin position="178"/>
        <end position="187"/>
    </location>
</feature>
<dbReference type="EMBL" id="JBDFQZ010000008">
    <property type="protein sequence ID" value="KAK9697296.1"/>
    <property type="molecule type" value="Genomic_DNA"/>
</dbReference>
<dbReference type="AlphaFoldDB" id="A0AAW1J364"/>
<comment type="caution">
    <text evidence="2">The sequence shown here is derived from an EMBL/GenBank/DDBJ whole genome shotgun (WGS) entry which is preliminary data.</text>
</comment>
<gene>
    <name evidence="2" type="ORF">RND81_08G028100</name>
</gene>
<reference evidence="2" key="1">
    <citation type="submission" date="2024-03" db="EMBL/GenBank/DDBJ databases">
        <title>WGS assembly of Saponaria officinalis var. Norfolk2.</title>
        <authorList>
            <person name="Jenkins J."/>
            <person name="Shu S."/>
            <person name="Grimwood J."/>
            <person name="Barry K."/>
            <person name="Goodstein D."/>
            <person name="Schmutz J."/>
            <person name="Leebens-Mack J."/>
            <person name="Osbourn A."/>
        </authorList>
    </citation>
    <scope>NUCLEOTIDE SEQUENCE [LARGE SCALE GENOMIC DNA]</scope>
    <source>
        <strain evidence="2">JIC</strain>
    </source>
</reference>
<evidence type="ECO:0000313" key="3">
    <source>
        <dbReference type="Proteomes" id="UP001443914"/>
    </source>
</evidence>
<name>A0AAW1J364_SAPOF</name>
<keyword evidence="3" id="KW-1185">Reference proteome</keyword>